<dbReference type="AlphaFoldDB" id="A0A6B0T1G5"/>
<feature type="transmembrane region" description="Helical" evidence="2">
    <location>
        <begin position="297"/>
        <end position="318"/>
    </location>
</feature>
<reference evidence="3 4" key="1">
    <citation type="submission" date="2019-12" db="EMBL/GenBank/DDBJ databases">
        <title>Isolation and characterization of three novel carbon monoxide-oxidizing members of Halobacteria from salione crusts and soils.</title>
        <authorList>
            <person name="Myers M.R."/>
            <person name="King G.M."/>
        </authorList>
    </citation>
    <scope>NUCLEOTIDE SEQUENCE [LARGE SCALE GENOMIC DNA]</scope>
    <source>
        <strain evidence="3 4">WSH3</strain>
    </source>
</reference>
<dbReference type="Proteomes" id="UP000466535">
    <property type="component" value="Unassembled WGS sequence"/>
</dbReference>
<evidence type="ECO:0000313" key="3">
    <source>
        <dbReference type="EMBL" id="MXR51795.1"/>
    </source>
</evidence>
<feature type="region of interest" description="Disordered" evidence="1">
    <location>
        <begin position="1"/>
        <end position="75"/>
    </location>
</feature>
<gene>
    <name evidence="3" type="ORF">GRX03_09280</name>
</gene>
<feature type="compositionally biased region" description="Gly residues" evidence="1">
    <location>
        <begin position="26"/>
        <end position="40"/>
    </location>
</feature>
<evidence type="ECO:0000256" key="1">
    <source>
        <dbReference type="SAM" id="MobiDB-lite"/>
    </source>
</evidence>
<comment type="caution">
    <text evidence="3">The sequence shown here is derived from an EMBL/GenBank/DDBJ whole genome shotgun (WGS) entry which is preliminary data.</text>
</comment>
<sequence length="327" mass="33801">MSGNDRRQGRGGGQQPSQGGQRRGDQQGGQRGGQQGGRGQRGNRQQGRGQRGQPPQGSPPPQGGGGGSGSSGGGVDTDGVKDILVWGIAAFTIAGLVLGLVPFLFGFAGNANDTTQSVSANSTLAQERAQEEAVANQIVSDSLSDDNSSAAAAYEQMRSQNNVVASVIALAPYLAILFAVVIALVTGVRSSADERTLAAGVAVATVVGLVLFVVLSTAIAGFQYNSMSQDDWRNQYNTDPADWGPYPASDFPDDAQQQYIDEYQNQYNGQPERGLTQAASVPSVDTIRGLSINYTTVGINALLFGIVSALGGGGIAVASNRFSTTIE</sequence>
<feature type="transmembrane region" description="Helical" evidence="2">
    <location>
        <begin position="83"/>
        <end position="105"/>
    </location>
</feature>
<accession>A0A6B0T1G5</accession>
<keyword evidence="2" id="KW-0812">Transmembrane</keyword>
<keyword evidence="2" id="KW-0472">Membrane</keyword>
<proteinExistence type="predicted"/>
<name>A0A6B0T1G5_9EURY</name>
<feature type="compositionally biased region" description="Gly residues" evidence="1">
    <location>
        <begin position="63"/>
        <end position="75"/>
    </location>
</feature>
<evidence type="ECO:0000313" key="4">
    <source>
        <dbReference type="Proteomes" id="UP000466535"/>
    </source>
</evidence>
<protein>
    <submittedName>
        <fullName evidence="3">Uncharacterized protein</fullName>
    </submittedName>
</protein>
<keyword evidence="2" id="KW-1133">Transmembrane helix</keyword>
<organism evidence="3 4">
    <name type="scientific">Halovenus carboxidivorans</name>
    <dbReference type="NCBI Taxonomy" id="2692199"/>
    <lineage>
        <taxon>Archaea</taxon>
        <taxon>Methanobacteriati</taxon>
        <taxon>Methanobacteriota</taxon>
        <taxon>Stenosarchaea group</taxon>
        <taxon>Halobacteria</taxon>
        <taxon>Halobacteriales</taxon>
        <taxon>Haloarculaceae</taxon>
        <taxon>Halovenus</taxon>
    </lineage>
</organism>
<keyword evidence="4" id="KW-1185">Reference proteome</keyword>
<dbReference type="EMBL" id="WUUT01000003">
    <property type="protein sequence ID" value="MXR51795.1"/>
    <property type="molecule type" value="Genomic_DNA"/>
</dbReference>
<dbReference type="RefSeq" id="WP_159763924.1">
    <property type="nucleotide sequence ID" value="NZ_WUUT01000003.1"/>
</dbReference>
<feature type="transmembrane region" description="Helical" evidence="2">
    <location>
        <begin position="197"/>
        <end position="222"/>
    </location>
</feature>
<evidence type="ECO:0000256" key="2">
    <source>
        <dbReference type="SAM" id="Phobius"/>
    </source>
</evidence>
<feature type="compositionally biased region" description="Low complexity" evidence="1">
    <location>
        <begin position="42"/>
        <end position="55"/>
    </location>
</feature>
<feature type="transmembrane region" description="Helical" evidence="2">
    <location>
        <begin position="163"/>
        <end position="185"/>
    </location>
</feature>